<evidence type="ECO:0000313" key="4">
    <source>
        <dbReference type="Proteomes" id="UP000639772"/>
    </source>
</evidence>
<sequence length="535" mass="61778">MSLGIEVNTKERQMEGLFCVTKAFTSSKSLIVFFFLILFGTLVSFWWTDKPFQLLQWVNPSTTKDEHQKNPATKPTALALNCSSPKANATAKTPLIAFPPSIPPTAHPSPASATCPDYFRWIHEDLRPWAATGITSEMVQRAKVDAAFRLVIVDGVPYIHRYHHVFQTRDIFTIWGILQLLRRHQGRVPDLDLMFNCEDMPVVRTPASGSIPPPPLFRYCKDDSTVDIVFPDWSFWGWPEVNIRPWQTMSRELREESERQPWQHREPYAYWKGNPDVATTRKDLMRCNVSKSRDWKARLFRVDWEEERRRGFKNSNLANQCSYRYKVYVEGRSWSVSEKYVMACGSPTLYVETKFQDFVSRGLRPGQHYWPIPKKGVCRAIKQAVEWGNAHPKQALAMADAASRFIHGNLKMEMVYDYMLHLLTEYSKLLTYKPTKPSDAVELNLEWVACPFEGKVRDYLMASMESKPSWKESCTLPPPFSPHELRELVMEKTNGTQVVERLMHSNSGQRSLAGALWSILFISFLHCINVLLSLL</sequence>
<dbReference type="Proteomes" id="UP000639772">
    <property type="component" value="Chromosome 7"/>
</dbReference>
<dbReference type="AlphaFoldDB" id="A0A835QN32"/>
<feature type="transmembrane region" description="Helical" evidence="1">
    <location>
        <begin position="30"/>
        <end position="47"/>
    </location>
</feature>
<comment type="caution">
    <text evidence="3">The sequence shown here is derived from an EMBL/GenBank/DDBJ whole genome shotgun (WGS) entry which is preliminary data.</text>
</comment>
<dbReference type="OrthoDB" id="202415at2759"/>
<dbReference type="Pfam" id="PF05686">
    <property type="entry name" value="Glyco_transf_90"/>
    <property type="match status" value="1"/>
</dbReference>
<feature type="transmembrane region" description="Helical" evidence="1">
    <location>
        <begin position="511"/>
        <end position="532"/>
    </location>
</feature>
<gene>
    <name evidence="3" type="ORF">HPP92_014314</name>
</gene>
<keyword evidence="1" id="KW-0812">Transmembrane</keyword>
<proteinExistence type="predicted"/>
<evidence type="ECO:0000256" key="1">
    <source>
        <dbReference type="SAM" id="Phobius"/>
    </source>
</evidence>
<evidence type="ECO:0000259" key="2">
    <source>
        <dbReference type="SMART" id="SM00672"/>
    </source>
</evidence>
<keyword evidence="1" id="KW-1133">Transmembrane helix</keyword>
<name>A0A835QN32_VANPL</name>
<keyword evidence="1" id="KW-0472">Membrane</keyword>
<feature type="domain" description="Glycosyl transferase CAP10" evidence="2">
    <location>
        <begin position="187"/>
        <end position="433"/>
    </location>
</feature>
<evidence type="ECO:0000313" key="3">
    <source>
        <dbReference type="EMBL" id="KAG0474628.1"/>
    </source>
</evidence>
<organism evidence="3 4">
    <name type="scientific">Vanilla planifolia</name>
    <name type="common">Vanilla</name>
    <dbReference type="NCBI Taxonomy" id="51239"/>
    <lineage>
        <taxon>Eukaryota</taxon>
        <taxon>Viridiplantae</taxon>
        <taxon>Streptophyta</taxon>
        <taxon>Embryophyta</taxon>
        <taxon>Tracheophyta</taxon>
        <taxon>Spermatophyta</taxon>
        <taxon>Magnoliopsida</taxon>
        <taxon>Liliopsida</taxon>
        <taxon>Asparagales</taxon>
        <taxon>Orchidaceae</taxon>
        <taxon>Vanilloideae</taxon>
        <taxon>Vanilleae</taxon>
        <taxon>Vanilla</taxon>
    </lineage>
</organism>
<dbReference type="InterPro" id="IPR051091">
    <property type="entry name" value="O-Glucosyltr/Glycosyltrsf_90"/>
</dbReference>
<accession>A0A835QN32</accession>
<dbReference type="InterPro" id="IPR006598">
    <property type="entry name" value="CAP10"/>
</dbReference>
<reference evidence="3 4" key="1">
    <citation type="journal article" date="2020" name="Nat. Food">
        <title>A phased Vanilla planifolia genome enables genetic improvement of flavour and production.</title>
        <authorList>
            <person name="Hasing T."/>
            <person name="Tang H."/>
            <person name="Brym M."/>
            <person name="Khazi F."/>
            <person name="Huang T."/>
            <person name="Chambers A.H."/>
        </authorList>
    </citation>
    <scope>NUCLEOTIDE SEQUENCE [LARGE SCALE GENOMIC DNA]</scope>
    <source>
        <tissue evidence="3">Leaf</tissue>
    </source>
</reference>
<dbReference type="SMART" id="SM00672">
    <property type="entry name" value="CAP10"/>
    <property type="match status" value="1"/>
</dbReference>
<dbReference type="EMBL" id="JADCNM010000007">
    <property type="protein sequence ID" value="KAG0474628.1"/>
    <property type="molecule type" value="Genomic_DNA"/>
</dbReference>
<protein>
    <recommendedName>
        <fullName evidence="2">Glycosyl transferase CAP10 domain-containing protein</fullName>
    </recommendedName>
</protein>
<dbReference type="PANTHER" id="PTHR12203:SF105">
    <property type="entry name" value="OS08G0101800 PROTEIN"/>
    <property type="match status" value="1"/>
</dbReference>
<dbReference type="PANTHER" id="PTHR12203">
    <property type="entry name" value="KDEL LYS-ASP-GLU-LEU CONTAINING - RELATED"/>
    <property type="match status" value="1"/>
</dbReference>